<evidence type="ECO:0000256" key="5">
    <source>
        <dbReference type="ARBA" id="ARBA00023136"/>
    </source>
</evidence>
<feature type="transmembrane region" description="Helical" evidence="6">
    <location>
        <begin position="173"/>
        <end position="192"/>
    </location>
</feature>
<dbReference type="Proteomes" id="UP000191040">
    <property type="component" value="Chromosome I"/>
</dbReference>
<evidence type="ECO:0000313" key="7">
    <source>
        <dbReference type="EMBL" id="SKB03138.1"/>
    </source>
</evidence>
<dbReference type="PANTHER" id="PTHR30250:SF11">
    <property type="entry name" value="O-ANTIGEN TRANSPORTER-RELATED"/>
    <property type="match status" value="1"/>
</dbReference>
<sequence length="395" mass="40689">MPRPSSPSRTRSGSGAALGITMALANLLSYVFVLVLSRALGPSDFGGFSALSAYGIVLSVPAGALQVIVARHVAGASHDSRGVRTALGVGVALAAATIVAAPLLSSAFRLDTAWSAVWLGLTLVPMTLTGAFQGILLGRDRLVALSVIYVATAAGRLAAGAGGAALGLSVAQVFALLLFVAAAVAVLGAWLCRDDLTLADDRRLGAELIRATMSLGAFIALTNIDVTLARAYLGDHDSGGYALAATFGRAMGWGTQFVALLLVPRMQGPRAVRSFRRSLGLILLLGLVGIVVIAAAPEFWVRLAGGAEYAEFGSLAVACVALGVLWALVQVSLFAEMGLDSPWLGRFTWCVVAAQCALVVLWFHDTPYEIVGVSALGAAAIVGAALVRSRRLQHA</sequence>
<keyword evidence="4 6" id="KW-1133">Transmembrane helix</keyword>
<proteinExistence type="predicted"/>
<feature type="transmembrane region" description="Helical" evidence="6">
    <location>
        <begin position="275"/>
        <end position="295"/>
    </location>
</feature>
<evidence type="ECO:0000256" key="3">
    <source>
        <dbReference type="ARBA" id="ARBA00022692"/>
    </source>
</evidence>
<feature type="transmembrane region" description="Helical" evidence="6">
    <location>
        <begin position="239"/>
        <end position="263"/>
    </location>
</feature>
<evidence type="ECO:0000256" key="4">
    <source>
        <dbReference type="ARBA" id="ARBA00022989"/>
    </source>
</evidence>
<dbReference type="PANTHER" id="PTHR30250">
    <property type="entry name" value="PST FAMILY PREDICTED COLANIC ACID TRANSPORTER"/>
    <property type="match status" value="1"/>
</dbReference>
<protein>
    <submittedName>
        <fullName evidence="7">Membrane protein involved in the export of O-antigen and teichoic acid</fullName>
    </submittedName>
</protein>
<feature type="transmembrane region" description="Helical" evidence="6">
    <location>
        <begin position="143"/>
        <end position="167"/>
    </location>
</feature>
<evidence type="ECO:0000256" key="2">
    <source>
        <dbReference type="ARBA" id="ARBA00022475"/>
    </source>
</evidence>
<feature type="transmembrane region" description="Helical" evidence="6">
    <location>
        <begin position="213"/>
        <end position="233"/>
    </location>
</feature>
<feature type="transmembrane region" description="Helical" evidence="6">
    <location>
        <begin position="347"/>
        <end position="364"/>
    </location>
</feature>
<dbReference type="OrthoDB" id="5140599at2"/>
<feature type="transmembrane region" description="Helical" evidence="6">
    <location>
        <begin position="12"/>
        <end position="36"/>
    </location>
</feature>
<feature type="transmembrane region" description="Helical" evidence="6">
    <location>
        <begin position="315"/>
        <end position="335"/>
    </location>
</feature>
<feature type="transmembrane region" description="Helical" evidence="6">
    <location>
        <begin position="370"/>
        <end position="387"/>
    </location>
</feature>
<feature type="transmembrane region" description="Helical" evidence="6">
    <location>
        <begin position="82"/>
        <end position="104"/>
    </location>
</feature>
<evidence type="ECO:0000256" key="1">
    <source>
        <dbReference type="ARBA" id="ARBA00004651"/>
    </source>
</evidence>
<evidence type="ECO:0000256" key="6">
    <source>
        <dbReference type="SAM" id="Phobius"/>
    </source>
</evidence>
<gene>
    <name evidence="7" type="ORF">SAMN06295964_0151</name>
</gene>
<feature type="transmembrane region" description="Helical" evidence="6">
    <location>
        <begin position="116"/>
        <end position="136"/>
    </location>
</feature>
<dbReference type="AlphaFoldDB" id="A0A1T4YNJ5"/>
<dbReference type="InterPro" id="IPR050833">
    <property type="entry name" value="Poly_Biosynth_Transport"/>
</dbReference>
<evidence type="ECO:0000313" key="8">
    <source>
        <dbReference type="Proteomes" id="UP000191040"/>
    </source>
</evidence>
<keyword evidence="8" id="KW-1185">Reference proteome</keyword>
<organism evidence="7 8">
    <name type="scientific">Aeromicrobium choanae</name>
    <dbReference type="NCBI Taxonomy" id="1736691"/>
    <lineage>
        <taxon>Bacteria</taxon>
        <taxon>Bacillati</taxon>
        <taxon>Actinomycetota</taxon>
        <taxon>Actinomycetes</taxon>
        <taxon>Propionibacteriales</taxon>
        <taxon>Nocardioidaceae</taxon>
        <taxon>Aeromicrobium</taxon>
    </lineage>
</organism>
<dbReference type="RefSeq" id="WP_153302815.1">
    <property type="nucleotide sequence ID" value="NZ_LT796768.1"/>
</dbReference>
<keyword evidence="2" id="KW-1003">Cell membrane</keyword>
<comment type="subcellular location">
    <subcellularLocation>
        <location evidence="1">Cell membrane</location>
        <topology evidence="1">Multi-pass membrane protein</topology>
    </subcellularLocation>
</comment>
<reference evidence="8" key="1">
    <citation type="submission" date="2017-02" db="EMBL/GenBank/DDBJ databases">
        <authorList>
            <person name="Varghese N."/>
            <person name="Submissions S."/>
        </authorList>
    </citation>
    <scope>NUCLEOTIDE SEQUENCE [LARGE SCALE GENOMIC DNA]</scope>
    <source>
        <strain evidence="8">9H-4</strain>
    </source>
</reference>
<dbReference type="GO" id="GO:0005886">
    <property type="term" value="C:plasma membrane"/>
    <property type="evidence" value="ECO:0007669"/>
    <property type="project" value="UniProtKB-SubCell"/>
</dbReference>
<keyword evidence="5 6" id="KW-0472">Membrane</keyword>
<dbReference type="EMBL" id="LT796768">
    <property type="protein sequence ID" value="SKB03138.1"/>
    <property type="molecule type" value="Genomic_DNA"/>
</dbReference>
<name>A0A1T4YNJ5_9ACTN</name>
<accession>A0A1T4YNJ5</accession>
<dbReference type="STRING" id="1736691.SAMN06295964_0151"/>
<feature type="transmembrane region" description="Helical" evidence="6">
    <location>
        <begin position="48"/>
        <end position="70"/>
    </location>
</feature>
<keyword evidence="3 6" id="KW-0812">Transmembrane</keyword>